<dbReference type="Proteomes" id="UP001176941">
    <property type="component" value="Chromosome 33"/>
</dbReference>
<evidence type="ECO:0000256" key="1">
    <source>
        <dbReference type="SAM" id="MobiDB-lite"/>
    </source>
</evidence>
<organism evidence="2 3">
    <name type="scientific">Rangifer tarandus platyrhynchus</name>
    <name type="common">Svalbard reindeer</name>
    <dbReference type="NCBI Taxonomy" id="3082113"/>
    <lineage>
        <taxon>Eukaryota</taxon>
        <taxon>Metazoa</taxon>
        <taxon>Chordata</taxon>
        <taxon>Craniata</taxon>
        <taxon>Vertebrata</taxon>
        <taxon>Euteleostomi</taxon>
        <taxon>Mammalia</taxon>
        <taxon>Eutheria</taxon>
        <taxon>Laurasiatheria</taxon>
        <taxon>Artiodactyla</taxon>
        <taxon>Ruminantia</taxon>
        <taxon>Pecora</taxon>
        <taxon>Cervidae</taxon>
        <taxon>Odocoileinae</taxon>
        <taxon>Rangifer</taxon>
    </lineage>
</organism>
<evidence type="ECO:0000313" key="3">
    <source>
        <dbReference type="Proteomes" id="UP001176941"/>
    </source>
</evidence>
<evidence type="ECO:0008006" key="4">
    <source>
        <dbReference type="Google" id="ProtNLM"/>
    </source>
</evidence>
<gene>
    <name evidence="2" type="ORF">MRATA1EN1_LOCUS22409</name>
</gene>
<feature type="region of interest" description="Disordered" evidence="1">
    <location>
        <begin position="16"/>
        <end position="64"/>
    </location>
</feature>
<feature type="compositionally biased region" description="Basic and acidic residues" evidence="1">
    <location>
        <begin position="41"/>
        <end position="55"/>
    </location>
</feature>
<keyword evidence="3" id="KW-1185">Reference proteome</keyword>
<sequence length="130" mass="13704">MFTAALLTGAKVGRALSGGGGVDTAGQDSAAKKRAGLQRYSLDEPKRSVRTAGRERPRHAGVLPRPRTCRFQPVLSHQARGMDGSAVLRAGSRGCEVLQGEAAGVHSPCGSTPQLTRRCTLRIWQGQVLG</sequence>
<dbReference type="EMBL" id="OX459969">
    <property type="protein sequence ID" value="CAI9173447.1"/>
    <property type="molecule type" value="Genomic_DNA"/>
</dbReference>
<evidence type="ECO:0000313" key="2">
    <source>
        <dbReference type="EMBL" id="CAI9173447.1"/>
    </source>
</evidence>
<accession>A0ABN8ZHQ9</accession>
<name>A0ABN8ZHQ9_RANTA</name>
<protein>
    <recommendedName>
        <fullName evidence="4">Secreted protein</fullName>
    </recommendedName>
</protein>
<proteinExistence type="predicted"/>
<reference evidence="2" key="1">
    <citation type="submission" date="2023-04" db="EMBL/GenBank/DDBJ databases">
        <authorList>
            <consortium name="ELIXIR-Norway"/>
        </authorList>
    </citation>
    <scope>NUCLEOTIDE SEQUENCE [LARGE SCALE GENOMIC DNA]</scope>
</reference>